<name>A0A4R3KB13_9FIRM</name>
<evidence type="ECO:0000313" key="1">
    <source>
        <dbReference type="EMBL" id="TCS80324.1"/>
    </source>
</evidence>
<evidence type="ECO:0000313" key="2">
    <source>
        <dbReference type="Proteomes" id="UP000295726"/>
    </source>
</evidence>
<proteinExistence type="predicted"/>
<reference evidence="1 2" key="1">
    <citation type="submission" date="2019-03" db="EMBL/GenBank/DDBJ databases">
        <title>Genomic Encyclopedia of Type Strains, Phase IV (KMG-IV): sequencing the most valuable type-strain genomes for metagenomic binning, comparative biology and taxonomic classification.</title>
        <authorList>
            <person name="Goeker M."/>
        </authorList>
    </citation>
    <scope>NUCLEOTIDE SEQUENCE [LARGE SCALE GENOMIC DNA]</scope>
    <source>
        <strain evidence="1 2">DSM 29489</strain>
    </source>
</reference>
<organism evidence="1 2">
    <name type="scientific">Muricomes intestini</name>
    <dbReference type="NCBI Taxonomy" id="1796634"/>
    <lineage>
        <taxon>Bacteria</taxon>
        <taxon>Bacillati</taxon>
        <taxon>Bacillota</taxon>
        <taxon>Clostridia</taxon>
        <taxon>Lachnospirales</taxon>
        <taxon>Lachnospiraceae</taxon>
        <taxon>Muricomes</taxon>
    </lineage>
</organism>
<protein>
    <submittedName>
        <fullName evidence="1">Uncharacterized protein</fullName>
    </submittedName>
</protein>
<accession>A0A4R3KB13</accession>
<keyword evidence="2" id="KW-1185">Reference proteome</keyword>
<dbReference type="Proteomes" id="UP000295726">
    <property type="component" value="Unassembled WGS sequence"/>
</dbReference>
<gene>
    <name evidence="1" type="ORF">EDD59_106150</name>
</gene>
<comment type="caution">
    <text evidence="1">The sequence shown here is derived from an EMBL/GenBank/DDBJ whole genome shotgun (WGS) entry which is preliminary data.</text>
</comment>
<dbReference type="AlphaFoldDB" id="A0A4R3KB13"/>
<sequence length="370" mass="42737">MNFQRSFLPEKAIYKKLGEVELSPYMRNSTLYNDGEAAIKATQQAMCFADFMKHDLSKTKQNFELFWNAQDAILFPKLENLVSKYSYIPITKINNRLDASMALHQLLLTTTGISNVIGAGSLQEYSRIGKTVIGTAANFDKIFEFIENNQIDFCKIERNAFKLIDLFAKIYEQLVPVVALRNGNCVENVDKEQHGIMTANFNELSDFYAKSFEWILENVAIIIGLNNIYLRSDWKQCVNGKTYADFLKETKGNRLQNGYIGEKEPFSKSVNSLNNKIRNAIQHFDSDIDYKTQLLTFKDRNKSVNLYLLEFADLCIENFCIIFYILELIYNLQKSTLTQEGNVPIFLINNLEVQRTSNRKNREKGTLNLW</sequence>
<dbReference type="EMBL" id="SLZZ01000006">
    <property type="protein sequence ID" value="TCS80324.1"/>
    <property type="molecule type" value="Genomic_DNA"/>
</dbReference>